<feature type="compositionally biased region" description="Pro residues" evidence="1">
    <location>
        <begin position="36"/>
        <end position="46"/>
    </location>
</feature>
<organism evidence="2 3">
    <name type="scientific">Coemansia spiralis</name>
    <dbReference type="NCBI Taxonomy" id="417178"/>
    <lineage>
        <taxon>Eukaryota</taxon>
        <taxon>Fungi</taxon>
        <taxon>Fungi incertae sedis</taxon>
        <taxon>Zoopagomycota</taxon>
        <taxon>Kickxellomycotina</taxon>
        <taxon>Kickxellomycetes</taxon>
        <taxon>Kickxellales</taxon>
        <taxon>Kickxellaceae</taxon>
        <taxon>Coemansia</taxon>
    </lineage>
</organism>
<dbReference type="Proteomes" id="UP001151516">
    <property type="component" value="Unassembled WGS sequence"/>
</dbReference>
<comment type="caution">
    <text evidence="2">The sequence shown here is derived from an EMBL/GenBank/DDBJ whole genome shotgun (WGS) entry which is preliminary data.</text>
</comment>
<feature type="compositionally biased region" description="Low complexity" evidence="1">
    <location>
        <begin position="75"/>
        <end position="90"/>
    </location>
</feature>
<dbReference type="OrthoDB" id="10260596at2759"/>
<evidence type="ECO:0000313" key="3">
    <source>
        <dbReference type="Proteomes" id="UP001151516"/>
    </source>
</evidence>
<evidence type="ECO:0000256" key="1">
    <source>
        <dbReference type="SAM" id="MobiDB-lite"/>
    </source>
</evidence>
<name>A0A9W8GF64_9FUNG</name>
<dbReference type="EMBL" id="JANBTX010000235">
    <property type="protein sequence ID" value="KAJ2684097.1"/>
    <property type="molecule type" value="Genomic_DNA"/>
</dbReference>
<protein>
    <submittedName>
        <fullName evidence="2">Uncharacterized protein</fullName>
    </submittedName>
</protein>
<feature type="region of interest" description="Disordered" evidence="1">
    <location>
        <begin position="29"/>
        <end position="90"/>
    </location>
</feature>
<evidence type="ECO:0000313" key="2">
    <source>
        <dbReference type="EMBL" id="KAJ2684097.1"/>
    </source>
</evidence>
<feature type="non-terminal residue" evidence="2">
    <location>
        <position position="1"/>
    </location>
</feature>
<gene>
    <name evidence="2" type="ORF">IWW39_005108</name>
</gene>
<dbReference type="AlphaFoldDB" id="A0A9W8GF64"/>
<accession>A0A9W8GF64</accession>
<sequence length="90" mass="9477">VVASSTTSSASGSIGISNLVSRIHHIVSDTAGSNAPPKPFERPPLPVYSNKPPLPGRDLGHGSKVTPTTQKYLDSLSQQQPQNNRRSSSS</sequence>
<keyword evidence="3" id="KW-1185">Reference proteome</keyword>
<reference evidence="2" key="1">
    <citation type="submission" date="2022-07" db="EMBL/GenBank/DDBJ databases">
        <title>Phylogenomic reconstructions and comparative analyses of Kickxellomycotina fungi.</title>
        <authorList>
            <person name="Reynolds N.K."/>
            <person name="Stajich J.E."/>
            <person name="Barry K."/>
            <person name="Grigoriev I.V."/>
            <person name="Crous P."/>
            <person name="Smith M.E."/>
        </authorList>
    </citation>
    <scope>NUCLEOTIDE SEQUENCE</scope>
    <source>
        <strain evidence="2">CBS 109367</strain>
    </source>
</reference>
<proteinExistence type="predicted"/>